<dbReference type="PANTHER" id="PTHR30537:SF5">
    <property type="entry name" value="HTH-TYPE TRANSCRIPTIONAL ACTIVATOR TTDR-RELATED"/>
    <property type="match status" value="1"/>
</dbReference>
<evidence type="ECO:0000259" key="5">
    <source>
        <dbReference type="PROSITE" id="PS50931"/>
    </source>
</evidence>
<comment type="caution">
    <text evidence="6">The sequence shown here is derived from an EMBL/GenBank/DDBJ whole genome shotgun (WGS) entry which is preliminary data.</text>
</comment>
<name>A0A437Q8M6_9GAMM</name>
<dbReference type="Gene3D" id="3.40.190.290">
    <property type="match status" value="1"/>
</dbReference>
<protein>
    <submittedName>
        <fullName evidence="6">LysR family transcriptional regulator</fullName>
    </submittedName>
</protein>
<comment type="similarity">
    <text evidence="1">Belongs to the LysR transcriptional regulatory family.</text>
</comment>
<dbReference type="EMBL" id="SACQ01000003">
    <property type="protein sequence ID" value="RVU30888.1"/>
    <property type="molecule type" value="Genomic_DNA"/>
</dbReference>
<dbReference type="AlphaFoldDB" id="A0A437Q8M6"/>
<dbReference type="Pfam" id="PF00126">
    <property type="entry name" value="HTH_1"/>
    <property type="match status" value="1"/>
</dbReference>
<dbReference type="InterPro" id="IPR005119">
    <property type="entry name" value="LysR_subst-bd"/>
</dbReference>
<dbReference type="GO" id="GO:0006351">
    <property type="term" value="P:DNA-templated transcription"/>
    <property type="evidence" value="ECO:0007669"/>
    <property type="project" value="TreeGrafter"/>
</dbReference>
<evidence type="ECO:0000313" key="7">
    <source>
        <dbReference type="Proteomes" id="UP000282818"/>
    </source>
</evidence>
<dbReference type="Gene3D" id="1.10.10.10">
    <property type="entry name" value="Winged helix-like DNA-binding domain superfamily/Winged helix DNA-binding domain"/>
    <property type="match status" value="1"/>
</dbReference>
<dbReference type="InterPro" id="IPR036388">
    <property type="entry name" value="WH-like_DNA-bd_sf"/>
</dbReference>
<dbReference type="FunFam" id="1.10.10.10:FF:000001">
    <property type="entry name" value="LysR family transcriptional regulator"/>
    <property type="match status" value="1"/>
</dbReference>
<dbReference type="InterPro" id="IPR000847">
    <property type="entry name" value="LysR_HTH_N"/>
</dbReference>
<evidence type="ECO:0000256" key="2">
    <source>
        <dbReference type="ARBA" id="ARBA00023015"/>
    </source>
</evidence>
<dbReference type="PANTHER" id="PTHR30537">
    <property type="entry name" value="HTH-TYPE TRANSCRIPTIONAL REGULATOR"/>
    <property type="match status" value="1"/>
</dbReference>
<dbReference type="PROSITE" id="PS50931">
    <property type="entry name" value="HTH_LYSR"/>
    <property type="match status" value="1"/>
</dbReference>
<accession>A0A437Q8M6</accession>
<keyword evidence="4" id="KW-0804">Transcription</keyword>
<dbReference type="Proteomes" id="UP000282818">
    <property type="component" value="Unassembled WGS sequence"/>
</dbReference>
<evidence type="ECO:0000256" key="3">
    <source>
        <dbReference type="ARBA" id="ARBA00023125"/>
    </source>
</evidence>
<dbReference type="PRINTS" id="PR00039">
    <property type="entry name" value="HTHLYSR"/>
</dbReference>
<keyword evidence="7" id="KW-1185">Reference proteome</keyword>
<evidence type="ECO:0000256" key="1">
    <source>
        <dbReference type="ARBA" id="ARBA00009437"/>
    </source>
</evidence>
<dbReference type="GO" id="GO:0003700">
    <property type="term" value="F:DNA-binding transcription factor activity"/>
    <property type="evidence" value="ECO:0007669"/>
    <property type="project" value="InterPro"/>
</dbReference>
<evidence type="ECO:0000313" key="6">
    <source>
        <dbReference type="EMBL" id="RVU30888.1"/>
    </source>
</evidence>
<dbReference type="SUPFAM" id="SSF53850">
    <property type="entry name" value="Periplasmic binding protein-like II"/>
    <property type="match status" value="1"/>
</dbReference>
<dbReference type="SUPFAM" id="SSF46785">
    <property type="entry name" value="Winged helix' DNA-binding domain"/>
    <property type="match status" value="1"/>
</dbReference>
<dbReference type="RefSeq" id="WP_127693733.1">
    <property type="nucleotide sequence ID" value="NZ_SACQ01000003.1"/>
</dbReference>
<feature type="domain" description="HTH lysR-type" evidence="5">
    <location>
        <begin position="9"/>
        <end position="64"/>
    </location>
</feature>
<keyword evidence="2" id="KW-0805">Transcription regulation</keyword>
<proteinExistence type="inferred from homology"/>
<organism evidence="6 7">
    <name type="scientific">Neptunomonas marina</name>
    <dbReference type="NCBI Taxonomy" id="1815562"/>
    <lineage>
        <taxon>Bacteria</taxon>
        <taxon>Pseudomonadati</taxon>
        <taxon>Pseudomonadota</taxon>
        <taxon>Gammaproteobacteria</taxon>
        <taxon>Oceanospirillales</taxon>
        <taxon>Oceanospirillaceae</taxon>
        <taxon>Neptunomonas</taxon>
    </lineage>
</organism>
<dbReference type="CDD" id="cd08422">
    <property type="entry name" value="PBP2_CrgA_like"/>
    <property type="match status" value="1"/>
</dbReference>
<sequence length="299" mass="33361">MSTIEFSHLRLLAVFATVVECGSFAGAARKLHSSRSRISEQVAQLEKDLGVRLLQRSTRQLKITLEGQQVYAQARQLPEILSGVEAAVTAQVPSGRVAITMNHDIAHKYLLPVLRDFQVHYPQVELDLILNDSRLDLISEQIDLAIRIGVPRDDSVIARVLHQETFGLFASPEYLARHGTPSTLADLHQHSWINFHTPSINVVGLQEHGKYIEIEPRYCYRCNSPLMMQQMVLNGLGIGALLPTTVHSEIAAGRLVQLVPSVSSETVVFSLVYPSRRQIPPRTRAVIDYLLAADMFATR</sequence>
<evidence type="ECO:0000256" key="4">
    <source>
        <dbReference type="ARBA" id="ARBA00023163"/>
    </source>
</evidence>
<dbReference type="InterPro" id="IPR036390">
    <property type="entry name" value="WH_DNA-bd_sf"/>
</dbReference>
<keyword evidence="3" id="KW-0238">DNA-binding</keyword>
<dbReference type="InterPro" id="IPR058163">
    <property type="entry name" value="LysR-type_TF_proteobact-type"/>
</dbReference>
<gene>
    <name evidence="6" type="ORF">EOE65_07680</name>
</gene>
<reference evidence="6 7" key="1">
    <citation type="submission" date="2019-01" db="EMBL/GenBank/DDBJ databases">
        <authorList>
            <person name="Chen W.-M."/>
        </authorList>
    </citation>
    <scope>NUCLEOTIDE SEQUENCE [LARGE SCALE GENOMIC DNA]</scope>
    <source>
        <strain evidence="6 7">HPM-16</strain>
    </source>
</reference>
<dbReference type="Pfam" id="PF03466">
    <property type="entry name" value="LysR_substrate"/>
    <property type="match status" value="1"/>
</dbReference>
<dbReference type="GO" id="GO:0043565">
    <property type="term" value="F:sequence-specific DNA binding"/>
    <property type="evidence" value="ECO:0007669"/>
    <property type="project" value="TreeGrafter"/>
</dbReference>